<name>A0A813RGR6_ADIRI</name>
<reference evidence="1" key="1">
    <citation type="submission" date="2021-02" db="EMBL/GenBank/DDBJ databases">
        <authorList>
            <person name="Nowell W R."/>
        </authorList>
    </citation>
    <scope>NUCLEOTIDE SEQUENCE</scope>
</reference>
<proteinExistence type="predicted"/>
<dbReference type="Proteomes" id="UP000663852">
    <property type="component" value="Unassembled WGS sequence"/>
</dbReference>
<dbReference type="AlphaFoldDB" id="A0A813RGR6"/>
<dbReference type="EMBL" id="CAJNOJ010000010">
    <property type="protein sequence ID" value="CAF0783724.1"/>
    <property type="molecule type" value="Genomic_DNA"/>
</dbReference>
<gene>
    <name evidence="1" type="ORF">EDS130_LOCUS3975</name>
</gene>
<comment type="caution">
    <text evidence="1">The sequence shown here is derived from an EMBL/GenBank/DDBJ whole genome shotgun (WGS) entry which is preliminary data.</text>
</comment>
<sequence length="69" mass="7594">MSISCCCVRQELLKSHRHSMSGVADSEHDARKRNMKSIKSLWHDAFRSLKAPLSSSTSSSGGETRLVSS</sequence>
<evidence type="ECO:0000313" key="2">
    <source>
        <dbReference type="Proteomes" id="UP000663852"/>
    </source>
</evidence>
<protein>
    <submittedName>
        <fullName evidence="1">Uncharacterized protein</fullName>
    </submittedName>
</protein>
<accession>A0A813RGR6</accession>
<evidence type="ECO:0000313" key="1">
    <source>
        <dbReference type="EMBL" id="CAF0783724.1"/>
    </source>
</evidence>
<organism evidence="1 2">
    <name type="scientific">Adineta ricciae</name>
    <name type="common">Rotifer</name>
    <dbReference type="NCBI Taxonomy" id="249248"/>
    <lineage>
        <taxon>Eukaryota</taxon>
        <taxon>Metazoa</taxon>
        <taxon>Spiralia</taxon>
        <taxon>Gnathifera</taxon>
        <taxon>Rotifera</taxon>
        <taxon>Eurotatoria</taxon>
        <taxon>Bdelloidea</taxon>
        <taxon>Adinetida</taxon>
        <taxon>Adinetidae</taxon>
        <taxon>Adineta</taxon>
    </lineage>
</organism>